<dbReference type="GO" id="GO:0120029">
    <property type="term" value="P:proton export across plasma membrane"/>
    <property type="evidence" value="ECO:0007669"/>
    <property type="project" value="InterPro"/>
</dbReference>
<comment type="subcellular location">
    <subcellularLocation>
        <location evidence="1">Membrane</location>
        <topology evidence="1">Multi-pass membrane protein</topology>
    </subcellularLocation>
</comment>
<sequence>MGNGEGCCHVQGFILGLDQPPWVDVLWQEHLDPTLSQAIAKGSFADKFVAHDLREIISSEAGANDGFGFHFLTLTVYLMSHANGDGSSGGHGAVAAAEVVARTAEGVGRLGGGVDVAIGNWVVETWLPRLFLVGICGMLGTDVLLACFVAGNAMNWDGEFLRETEARHDEVNSCMDVLLNFGGFMYIGTMMPWSELHQPDITGLTWGHLIGLGFLVLFRRIPAILGMYKLMPKACNNYKEAFFMGYFGPIGAGAVFYFCGVKPIMDDAVVVRCKAVRVPTPANAEVNDNKTFVAYNRFSRPLFEPGELPIVEGRYSGHMHHDGGRAATPDSVELGKEMSSGSQSNRAIRFSQNRF</sequence>
<dbReference type="GO" id="GO:0036376">
    <property type="term" value="P:sodium ion export across plasma membrane"/>
    <property type="evidence" value="ECO:0007669"/>
    <property type="project" value="InterPro"/>
</dbReference>
<dbReference type="Proteomes" id="UP001278500">
    <property type="component" value="Unassembled WGS sequence"/>
</dbReference>
<dbReference type="PANTHER" id="PTHR31382:SF3">
    <property type="entry name" value="SODIUM ION_PROTON EXCHANGER (EUROFUNG)"/>
    <property type="match status" value="1"/>
</dbReference>
<dbReference type="EMBL" id="JAUEPP010000005">
    <property type="protein sequence ID" value="KAK3343360.1"/>
    <property type="molecule type" value="Genomic_DNA"/>
</dbReference>
<keyword evidence="3 6" id="KW-1133">Transmembrane helix</keyword>
<feature type="transmembrane region" description="Helical" evidence="6">
    <location>
        <begin position="177"/>
        <end position="194"/>
    </location>
</feature>
<feature type="region of interest" description="Disordered" evidence="5">
    <location>
        <begin position="319"/>
        <end position="355"/>
    </location>
</feature>
<evidence type="ECO:0000256" key="2">
    <source>
        <dbReference type="ARBA" id="ARBA00022692"/>
    </source>
</evidence>
<protein>
    <recommendedName>
        <fullName evidence="7">Cation/H+ exchanger transmembrane domain-containing protein</fullName>
    </recommendedName>
</protein>
<name>A0AAE0MR21_9PEZI</name>
<dbReference type="Pfam" id="PF00999">
    <property type="entry name" value="Na_H_Exchanger"/>
    <property type="match status" value="1"/>
</dbReference>
<feature type="compositionally biased region" description="Polar residues" evidence="5">
    <location>
        <begin position="339"/>
        <end position="355"/>
    </location>
</feature>
<evidence type="ECO:0000256" key="1">
    <source>
        <dbReference type="ARBA" id="ARBA00004141"/>
    </source>
</evidence>
<proteinExistence type="predicted"/>
<dbReference type="GO" id="GO:0005886">
    <property type="term" value="C:plasma membrane"/>
    <property type="evidence" value="ECO:0007669"/>
    <property type="project" value="InterPro"/>
</dbReference>
<keyword evidence="9" id="KW-1185">Reference proteome</keyword>
<evidence type="ECO:0000259" key="7">
    <source>
        <dbReference type="Pfam" id="PF00999"/>
    </source>
</evidence>
<dbReference type="InterPro" id="IPR006153">
    <property type="entry name" value="Cation/H_exchanger_TM"/>
</dbReference>
<reference evidence="8" key="2">
    <citation type="submission" date="2023-06" db="EMBL/GenBank/DDBJ databases">
        <authorList>
            <consortium name="Lawrence Berkeley National Laboratory"/>
            <person name="Haridas S."/>
            <person name="Hensen N."/>
            <person name="Bonometti L."/>
            <person name="Westerberg I."/>
            <person name="Brannstrom I.O."/>
            <person name="Guillou S."/>
            <person name="Cros-Aarteil S."/>
            <person name="Calhoun S."/>
            <person name="Kuo A."/>
            <person name="Mondo S."/>
            <person name="Pangilinan J."/>
            <person name="Riley R."/>
            <person name="Labutti K."/>
            <person name="Andreopoulos B."/>
            <person name="Lipzen A."/>
            <person name="Chen C."/>
            <person name="Yanf M."/>
            <person name="Daum C."/>
            <person name="Ng V."/>
            <person name="Clum A."/>
            <person name="Steindorff A."/>
            <person name="Ohm R."/>
            <person name="Martin F."/>
            <person name="Silar P."/>
            <person name="Natvig D."/>
            <person name="Lalanne C."/>
            <person name="Gautier V."/>
            <person name="Ament-Velasquez S.L."/>
            <person name="Kruys A."/>
            <person name="Hutchinson M.I."/>
            <person name="Powell A.J."/>
            <person name="Barry K."/>
            <person name="Miller A.N."/>
            <person name="Grigoriev I.V."/>
            <person name="Debuchy R."/>
            <person name="Gladieux P."/>
            <person name="Thoren M.H."/>
            <person name="Johannesson H."/>
        </authorList>
    </citation>
    <scope>NUCLEOTIDE SEQUENCE</scope>
    <source>
        <strain evidence="8">CBS 560.94</strain>
    </source>
</reference>
<gene>
    <name evidence="8" type="ORF">B0H65DRAFT_550520</name>
</gene>
<comment type="caution">
    <text evidence="8">The sequence shown here is derived from an EMBL/GenBank/DDBJ whole genome shotgun (WGS) entry which is preliminary data.</text>
</comment>
<evidence type="ECO:0000256" key="4">
    <source>
        <dbReference type="ARBA" id="ARBA00023136"/>
    </source>
</evidence>
<dbReference type="InterPro" id="IPR004712">
    <property type="entry name" value="Na+/H+_antiporter_fungi"/>
</dbReference>
<dbReference type="GO" id="GO:0015385">
    <property type="term" value="F:sodium:proton antiporter activity"/>
    <property type="evidence" value="ECO:0007669"/>
    <property type="project" value="InterPro"/>
</dbReference>
<dbReference type="RefSeq" id="XP_062681153.1">
    <property type="nucleotide sequence ID" value="XM_062829743.1"/>
</dbReference>
<evidence type="ECO:0000313" key="9">
    <source>
        <dbReference type="Proteomes" id="UP001278500"/>
    </source>
</evidence>
<organism evidence="8 9">
    <name type="scientific">Neurospora tetraspora</name>
    <dbReference type="NCBI Taxonomy" id="94610"/>
    <lineage>
        <taxon>Eukaryota</taxon>
        <taxon>Fungi</taxon>
        <taxon>Dikarya</taxon>
        <taxon>Ascomycota</taxon>
        <taxon>Pezizomycotina</taxon>
        <taxon>Sordariomycetes</taxon>
        <taxon>Sordariomycetidae</taxon>
        <taxon>Sordariales</taxon>
        <taxon>Sordariaceae</taxon>
        <taxon>Neurospora</taxon>
    </lineage>
</organism>
<feature type="domain" description="Cation/H+ exchanger transmembrane" evidence="7">
    <location>
        <begin position="51"/>
        <end position="254"/>
    </location>
</feature>
<reference evidence="8" key="1">
    <citation type="journal article" date="2023" name="Mol. Phylogenet. Evol.">
        <title>Genome-scale phylogeny and comparative genomics of the fungal order Sordariales.</title>
        <authorList>
            <person name="Hensen N."/>
            <person name="Bonometti L."/>
            <person name="Westerberg I."/>
            <person name="Brannstrom I.O."/>
            <person name="Guillou S."/>
            <person name="Cros-Aarteil S."/>
            <person name="Calhoun S."/>
            <person name="Haridas S."/>
            <person name="Kuo A."/>
            <person name="Mondo S."/>
            <person name="Pangilinan J."/>
            <person name="Riley R."/>
            <person name="LaButti K."/>
            <person name="Andreopoulos B."/>
            <person name="Lipzen A."/>
            <person name="Chen C."/>
            <person name="Yan M."/>
            <person name="Daum C."/>
            <person name="Ng V."/>
            <person name="Clum A."/>
            <person name="Steindorff A."/>
            <person name="Ohm R.A."/>
            <person name="Martin F."/>
            <person name="Silar P."/>
            <person name="Natvig D.O."/>
            <person name="Lalanne C."/>
            <person name="Gautier V."/>
            <person name="Ament-Velasquez S.L."/>
            <person name="Kruys A."/>
            <person name="Hutchinson M.I."/>
            <person name="Powell A.J."/>
            <person name="Barry K."/>
            <person name="Miller A.N."/>
            <person name="Grigoriev I.V."/>
            <person name="Debuchy R."/>
            <person name="Gladieux P."/>
            <person name="Hiltunen Thoren M."/>
            <person name="Johannesson H."/>
        </authorList>
    </citation>
    <scope>NUCLEOTIDE SEQUENCE</scope>
    <source>
        <strain evidence="8">CBS 560.94</strain>
    </source>
</reference>
<accession>A0AAE0MR21</accession>
<evidence type="ECO:0000313" key="8">
    <source>
        <dbReference type="EMBL" id="KAK3343360.1"/>
    </source>
</evidence>
<feature type="transmembrane region" description="Helical" evidence="6">
    <location>
        <begin position="206"/>
        <end position="228"/>
    </location>
</feature>
<keyword evidence="4 6" id="KW-0472">Membrane</keyword>
<keyword evidence="2 6" id="KW-0812">Transmembrane</keyword>
<evidence type="ECO:0000256" key="3">
    <source>
        <dbReference type="ARBA" id="ARBA00022989"/>
    </source>
</evidence>
<feature type="transmembrane region" description="Helical" evidence="6">
    <location>
        <begin position="240"/>
        <end position="258"/>
    </location>
</feature>
<feature type="transmembrane region" description="Helical" evidence="6">
    <location>
        <begin position="130"/>
        <end position="156"/>
    </location>
</feature>
<evidence type="ECO:0000256" key="5">
    <source>
        <dbReference type="SAM" id="MobiDB-lite"/>
    </source>
</evidence>
<dbReference type="PANTHER" id="PTHR31382">
    <property type="entry name" value="NA(+)/H(+) ANTIPORTER"/>
    <property type="match status" value="1"/>
</dbReference>
<dbReference type="GO" id="GO:0042391">
    <property type="term" value="P:regulation of membrane potential"/>
    <property type="evidence" value="ECO:0007669"/>
    <property type="project" value="InterPro"/>
</dbReference>
<dbReference type="GeneID" id="87866897"/>
<evidence type="ECO:0000256" key="6">
    <source>
        <dbReference type="SAM" id="Phobius"/>
    </source>
</evidence>
<dbReference type="AlphaFoldDB" id="A0AAE0MR21"/>